<dbReference type="Pfam" id="PF02397">
    <property type="entry name" value="Bac_transf"/>
    <property type="match status" value="1"/>
</dbReference>
<sequence>MLIIGTNPRAIKFAEKIASAPYLGYQIIGFVDNQWFGGNKDNLKRKSLVCDFDSFQSYIRNSIVDEVIIGLPVKSLYDQASKIITTCEEQGINIRYLSNLFDVKAPISGNCFSDEELLIHITHKNMDFYPSFIKKTMDIILSIVLLIVFLPLLAIVSIAIKIDSPGAIIYSQKRIGKNKRIFKLYKFRTMYENAEKKQADLESLNEATGPVFKIENDPRVTPVGKYLRKTSIDELPQFINVLKGEMSIVGPRPLPVRDYKGFREDWHRRRFSVRPGITCLWQVNGRSSIPFERWMELDMEYIDKWSLWLDLKIILKTIPIVLKGAGAF</sequence>
<dbReference type="PANTHER" id="PTHR30576:SF10">
    <property type="entry name" value="SLL5057 PROTEIN"/>
    <property type="match status" value="1"/>
</dbReference>
<organism evidence="9 10">
    <name type="scientific">Desulfosarcina alkanivorans</name>
    <dbReference type="NCBI Taxonomy" id="571177"/>
    <lineage>
        <taxon>Bacteria</taxon>
        <taxon>Pseudomonadati</taxon>
        <taxon>Thermodesulfobacteriota</taxon>
        <taxon>Desulfobacteria</taxon>
        <taxon>Desulfobacterales</taxon>
        <taxon>Desulfosarcinaceae</taxon>
        <taxon>Desulfosarcina</taxon>
    </lineage>
</organism>
<evidence type="ECO:0000313" key="10">
    <source>
        <dbReference type="Proteomes" id="UP000427906"/>
    </source>
</evidence>
<evidence type="ECO:0000259" key="8">
    <source>
        <dbReference type="Pfam" id="PF02397"/>
    </source>
</evidence>
<dbReference type="Gene3D" id="3.40.50.720">
    <property type="entry name" value="NAD(P)-binding Rossmann-like Domain"/>
    <property type="match status" value="1"/>
</dbReference>
<feature type="transmembrane region" description="Helical" evidence="7">
    <location>
        <begin position="139"/>
        <end position="160"/>
    </location>
</feature>
<evidence type="ECO:0000313" key="9">
    <source>
        <dbReference type="EMBL" id="BBO68090.1"/>
    </source>
</evidence>
<dbReference type="PANTHER" id="PTHR30576">
    <property type="entry name" value="COLANIC BIOSYNTHESIS UDP-GLUCOSE LIPID CARRIER TRANSFERASE"/>
    <property type="match status" value="1"/>
</dbReference>
<protein>
    <recommendedName>
        <fullName evidence="8">Bacterial sugar transferase domain-containing protein</fullName>
    </recommendedName>
</protein>
<reference evidence="9 10" key="1">
    <citation type="submission" date="2019-11" db="EMBL/GenBank/DDBJ databases">
        <title>Comparative genomics of hydrocarbon-degrading Desulfosarcina strains.</title>
        <authorList>
            <person name="Watanabe M."/>
            <person name="Kojima H."/>
            <person name="Fukui M."/>
        </authorList>
    </citation>
    <scope>NUCLEOTIDE SEQUENCE [LARGE SCALE GENOMIC DNA]</scope>
    <source>
        <strain evidence="9 10">PL12</strain>
    </source>
</reference>
<accession>A0A5K7YIZ6</accession>
<keyword evidence="4 7" id="KW-0812">Transmembrane</keyword>
<dbReference type="InterPro" id="IPR003362">
    <property type="entry name" value="Bact_transf"/>
</dbReference>
<dbReference type="Proteomes" id="UP000427906">
    <property type="component" value="Chromosome"/>
</dbReference>
<keyword evidence="5 7" id="KW-1133">Transmembrane helix</keyword>
<dbReference type="EMBL" id="AP021874">
    <property type="protein sequence ID" value="BBO68090.1"/>
    <property type="molecule type" value="Genomic_DNA"/>
</dbReference>
<comment type="subcellular location">
    <subcellularLocation>
        <location evidence="1">Membrane</location>
        <topology evidence="1">Multi-pass membrane protein</topology>
    </subcellularLocation>
</comment>
<evidence type="ECO:0000256" key="2">
    <source>
        <dbReference type="ARBA" id="ARBA00006464"/>
    </source>
</evidence>
<dbReference type="AlphaFoldDB" id="A0A5K7YIZ6"/>
<dbReference type="NCBIfam" id="TIGR03025">
    <property type="entry name" value="EPS_sugtrans"/>
    <property type="match status" value="1"/>
</dbReference>
<evidence type="ECO:0000256" key="7">
    <source>
        <dbReference type="SAM" id="Phobius"/>
    </source>
</evidence>
<keyword evidence="6 7" id="KW-0472">Membrane</keyword>
<dbReference type="KEGG" id="dalk:DSCA_20200"/>
<dbReference type="GO" id="GO:0016780">
    <property type="term" value="F:phosphotransferase activity, for other substituted phosphate groups"/>
    <property type="evidence" value="ECO:0007669"/>
    <property type="project" value="TreeGrafter"/>
</dbReference>
<evidence type="ECO:0000256" key="6">
    <source>
        <dbReference type="ARBA" id="ARBA00023136"/>
    </source>
</evidence>
<name>A0A5K7YIZ6_9BACT</name>
<dbReference type="InterPro" id="IPR017475">
    <property type="entry name" value="EPS_sugar_tfrase"/>
</dbReference>
<evidence type="ECO:0000256" key="1">
    <source>
        <dbReference type="ARBA" id="ARBA00004141"/>
    </source>
</evidence>
<dbReference type="GO" id="GO:0016020">
    <property type="term" value="C:membrane"/>
    <property type="evidence" value="ECO:0007669"/>
    <property type="project" value="UniProtKB-SubCell"/>
</dbReference>
<keyword evidence="3" id="KW-0808">Transferase</keyword>
<evidence type="ECO:0000256" key="4">
    <source>
        <dbReference type="ARBA" id="ARBA00022692"/>
    </source>
</evidence>
<evidence type="ECO:0000256" key="3">
    <source>
        <dbReference type="ARBA" id="ARBA00022679"/>
    </source>
</evidence>
<evidence type="ECO:0000256" key="5">
    <source>
        <dbReference type="ARBA" id="ARBA00022989"/>
    </source>
</evidence>
<feature type="domain" description="Bacterial sugar transferase" evidence="8">
    <location>
        <begin position="134"/>
        <end position="323"/>
    </location>
</feature>
<gene>
    <name evidence="9" type="ORF">DSCA_20200</name>
</gene>
<comment type="similarity">
    <text evidence="2">Belongs to the bacterial sugar transferase family.</text>
</comment>
<keyword evidence="10" id="KW-1185">Reference proteome</keyword>
<proteinExistence type="inferred from homology"/>